<dbReference type="EMBL" id="RHHT01000031">
    <property type="protein sequence ID" value="RNB77294.1"/>
    <property type="molecule type" value="Genomic_DNA"/>
</dbReference>
<accession>A0A3M8CNI4</accession>
<comment type="caution">
    <text evidence="6">The sequence shown here is derived from an EMBL/GenBank/DDBJ whole genome shotgun (WGS) entry which is preliminary data.</text>
</comment>
<evidence type="ECO:0000256" key="5">
    <source>
        <dbReference type="HAMAP-Rule" id="MF_01874"/>
    </source>
</evidence>
<keyword evidence="4 5" id="KW-0472">Membrane</keyword>
<dbReference type="PANTHER" id="PTHR38452:SF1">
    <property type="entry name" value="UPF0756 MEMBRANE PROTEIN YEAL"/>
    <property type="match status" value="1"/>
</dbReference>
<protein>
    <recommendedName>
        <fullName evidence="5">UPF0756 membrane protein EDM58_15015</fullName>
    </recommendedName>
</protein>
<dbReference type="Proteomes" id="UP000281915">
    <property type="component" value="Unassembled WGS sequence"/>
</dbReference>
<evidence type="ECO:0000256" key="4">
    <source>
        <dbReference type="ARBA" id="ARBA00023136"/>
    </source>
</evidence>
<dbReference type="GO" id="GO:0005886">
    <property type="term" value="C:plasma membrane"/>
    <property type="evidence" value="ECO:0007669"/>
    <property type="project" value="UniProtKB-SubCell"/>
</dbReference>
<organism evidence="6 7">
    <name type="scientific">Brevibacillus panacihumi</name>
    <dbReference type="NCBI Taxonomy" id="497735"/>
    <lineage>
        <taxon>Bacteria</taxon>
        <taxon>Bacillati</taxon>
        <taxon>Bacillota</taxon>
        <taxon>Bacilli</taxon>
        <taxon>Bacillales</taxon>
        <taxon>Paenibacillaceae</taxon>
        <taxon>Brevibacillus</taxon>
    </lineage>
</organism>
<evidence type="ECO:0000256" key="1">
    <source>
        <dbReference type="ARBA" id="ARBA00022475"/>
    </source>
</evidence>
<dbReference type="RefSeq" id="WP_122914071.1">
    <property type="nucleotide sequence ID" value="NZ_JBCNED010000006.1"/>
</dbReference>
<dbReference type="Pfam" id="PF04284">
    <property type="entry name" value="DUF441"/>
    <property type="match status" value="1"/>
</dbReference>
<gene>
    <name evidence="6" type="ORF">EDM58_15015</name>
</gene>
<keyword evidence="1 5" id="KW-1003">Cell membrane</keyword>
<dbReference type="PANTHER" id="PTHR38452">
    <property type="entry name" value="UPF0756 MEMBRANE PROTEIN YEAL"/>
    <property type="match status" value="1"/>
</dbReference>
<feature type="transmembrane region" description="Helical" evidence="5">
    <location>
        <begin position="131"/>
        <end position="147"/>
    </location>
</feature>
<sequence length="149" mass="15733">MDLINLVLLVLLAFGVVGNNTTVSIAVAVLLLCRLLNLEKAFPILEQYGLQIGIIILTIGVLSPLASGKMKPESFLSLFTHWQSILAVVVGIVVAYLAGKGTSLMTANPLIVTGLLFGTIIGVTFFRGIPVGPLVAAGILAFVLQFFPK</sequence>
<dbReference type="AlphaFoldDB" id="A0A3M8CNI4"/>
<reference evidence="6 7" key="1">
    <citation type="submission" date="2018-10" db="EMBL/GenBank/DDBJ databases">
        <title>Phylogenomics of Brevibacillus.</title>
        <authorList>
            <person name="Dunlap C."/>
        </authorList>
    </citation>
    <scope>NUCLEOTIDE SEQUENCE [LARGE SCALE GENOMIC DNA]</scope>
    <source>
        <strain evidence="6 7">JCM 15085</strain>
    </source>
</reference>
<keyword evidence="3 5" id="KW-1133">Transmembrane helix</keyword>
<feature type="transmembrane region" description="Helical" evidence="5">
    <location>
        <begin position="6"/>
        <end position="36"/>
    </location>
</feature>
<dbReference type="HAMAP" id="MF_01874">
    <property type="entry name" value="UPF0756"/>
    <property type="match status" value="1"/>
</dbReference>
<proteinExistence type="inferred from homology"/>
<feature type="transmembrane region" description="Helical" evidence="5">
    <location>
        <begin position="79"/>
        <end position="99"/>
    </location>
</feature>
<comment type="subcellular location">
    <subcellularLocation>
        <location evidence="5">Cell membrane</location>
        <topology evidence="5">Multi-pass membrane protein</topology>
    </subcellularLocation>
</comment>
<comment type="similarity">
    <text evidence="5">Belongs to the UPF0756 family.</text>
</comment>
<evidence type="ECO:0000256" key="2">
    <source>
        <dbReference type="ARBA" id="ARBA00022692"/>
    </source>
</evidence>
<name>A0A3M8CNI4_9BACL</name>
<evidence type="ECO:0000313" key="7">
    <source>
        <dbReference type="Proteomes" id="UP000281915"/>
    </source>
</evidence>
<feature type="transmembrane region" description="Helical" evidence="5">
    <location>
        <begin position="48"/>
        <end position="67"/>
    </location>
</feature>
<evidence type="ECO:0000313" key="6">
    <source>
        <dbReference type="EMBL" id="RNB77294.1"/>
    </source>
</evidence>
<feature type="transmembrane region" description="Helical" evidence="5">
    <location>
        <begin position="106"/>
        <end position="125"/>
    </location>
</feature>
<dbReference type="InterPro" id="IPR007382">
    <property type="entry name" value="UPF0756_TM"/>
</dbReference>
<evidence type="ECO:0000256" key="3">
    <source>
        <dbReference type="ARBA" id="ARBA00022989"/>
    </source>
</evidence>
<keyword evidence="2 5" id="KW-0812">Transmembrane</keyword>